<dbReference type="PROSITE" id="PS50123">
    <property type="entry name" value="CHER"/>
    <property type="match status" value="1"/>
</dbReference>
<dbReference type="InterPro" id="IPR022642">
    <property type="entry name" value="CheR_C"/>
</dbReference>
<dbReference type="Pfam" id="PF01739">
    <property type="entry name" value="CheR"/>
    <property type="match status" value="1"/>
</dbReference>
<dbReference type="PANTHER" id="PTHR24422:SF10">
    <property type="entry name" value="CHEMOTAXIS PROTEIN METHYLTRANSFERASE 2"/>
    <property type="match status" value="1"/>
</dbReference>
<keyword evidence="3" id="KW-1185">Reference proteome</keyword>
<feature type="domain" description="CheR-type methyltransferase" evidence="1">
    <location>
        <begin position="1"/>
        <end position="218"/>
    </location>
</feature>
<dbReference type="PRINTS" id="PR00996">
    <property type="entry name" value="CHERMTFRASE"/>
</dbReference>
<accession>V4PW97</accession>
<comment type="caution">
    <text evidence="2">The sequence shown here is derived from an EMBL/GenBank/DDBJ whole genome shotgun (WGS) entry which is preliminary data.</text>
</comment>
<proteinExistence type="predicted"/>
<dbReference type="InterPro" id="IPR050903">
    <property type="entry name" value="Bact_Chemotaxis_MeTrfase"/>
</dbReference>
<dbReference type="InterPro" id="IPR029063">
    <property type="entry name" value="SAM-dependent_MTases_sf"/>
</dbReference>
<dbReference type="SUPFAM" id="SSF53335">
    <property type="entry name" value="S-adenosyl-L-methionine-dependent methyltransferases"/>
    <property type="match status" value="1"/>
</dbReference>
<dbReference type="PANTHER" id="PTHR24422">
    <property type="entry name" value="CHEMOTAXIS PROTEIN METHYLTRANSFERASE"/>
    <property type="match status" value="1"/>
</dbReference>
<reference evidence="2 3" key="1">
    <citation type="journal article" date="2014" name="Nature">
        <title>Sequential evolution of bacterial morphology by co-option of a developmental regulator.</title>
        <authorList>
            <person name="Jiang C."/>
            <person name="Brown P.J."/>
            <person name="Ducret A."/>
            <person name="Brun Y.V."/>
        </authorList>
    </citation>
    <scope>NUCLEOTIDE SEQUENCE [LARGE SCALE GENOMIC DNA]</scope>
    <source>
        <strain evidence="2 3">DSM 16100</strain>
    </source>
</reference>
<evidence type="ECO:0000313" key="2">
    <source>
        <dbReference type="EMBL" id="ESQ92626.1"/>
    </source>
</evidence>
<dbReference type="eggNOG" id="COG1352">
    <property type="taxonomic scope" value="Bacteria"/>
</dbReference>
<dbReference type="AlphaFoldDB" id="V4PW97"/>
<dbReference type="EMBL" id="AWGB01000011">
    <property type="protein sequence ID" value="ESQ92626.1"/>
    <property type="molecule type" value="Genomic_DNA"/>
</dbReference>
<evidence type="ECO:0000259" key="1">
    <source>
        <dbReference type="PROSITE" id="PS50123"/>
    </source>
</evidence>
<evidence type="ECO:0000313" key="3">
    <source>
        <dbReference type="Proteomes" id="UP000017837"/>
    </source>
</evidence>
<dbReference type="PATRIC" id="fig|1121022.4.peg.1471"/>
<dbReference type="STRING" id="1121022.GCA_000376105_02860"/>
<dbReference type="Gene3D" id="3.40.50.150">
    <property type="entry name" value="Vaccinia Virus protein VP39"/>
    <property type="match status" value="1"/>
</dbReference>
<dbReference type="InterPro" id="IPR000780">
    <property type="entry name" value="CheR_MeTrfase"/>
</dbReference>
<protein>
    <recommendedName>
        <fullName evidence="1">CheR-type methyltransferase domain-containing protein</fullName>
    </recommendedName>
</protein>
<organism evidence="2 3">
    <name type="scientific">Asticcacaulis benevestitus DSM 16100 = ATCC BAA-896</name>
    <dbReference type="NCBI Taxonomy" id="1121022"/>
    <lineage>
        <taxon>Bacteria</taxon>
        <taxon>Pseudomonadati</taxon>
        <taxon>Pseudomonadota</taxon>
        <taxon>Alphaproteobacteria</taxon>
        <taxon>Caulobacterales</taxon>
        <taxon>Caulobacteraceae</taxon>
        <taxon>Asticcacaulis</taxon>
    </lineage>
</organism>
<gene>
    <name evidence="2" type="ORF">ABENE_07350</name>
</gene>
<sequence length="218" mass="25125">MSGDEWQELINNMTVNETYFLREDYQFDAMSNGMLPEIAQERPAGRSVKIWSLPCSTGEEPYSIAIHILEKWALADSYAIEICASDIDTRVVTQARRGVYGERSLQRLSPELRRKYFSKTGVDQYLIREELRESIDFSVTNIIDPLHMSRYRSVDIIFCRNLLIYFDDISRRGAVELMYECLSPGGFICLGHSESMSRISSLFKPRKFGETVVYQKAG</sequence>
<name>V4PW97_9CAUL</name>
<dbReference type="Proteomes" id="UP000017837">
    <property type="component" value="Unassembled WGS sequence"/>
</dbReference>
<dbReference type="SMART" id="SM00138">
    <property type="entry name" value="MeTrc"/>
    <property type="match status" value="1"/>
</dbReference>
<dbReference type="GO" id="GO:0008757">
    <property type="term" value="F:S-adenosylmethionine-dependent methyltransferase activity"/>
    <property type="evidence" value="ECO:0007669"/>
    <property type="project" value="InterPro"/>
</dbReference>